<dbReference type="InterPro" id="IPR009752">
    <property type="entry name" value="Phage_Mu_GpJ"/>
</dbReference>
<proteinExistence type="predicted"/>
<reference evidence="2 3" key="1">
    <citation type="submission" date="2016-08" db="EMBL/GenBank/DDBJ databases">
        <authorList>
            <person name="Seilhamer J.J."/>
        </authorList>
    </citation>
    <scope>NUCLEOTIDE SEQUENCE [LARGE SCALE GENOMIC DNA]</scope>
    <source>
        <strain evidence="2 3">NML150140-1</strain>
    </source>
</reference>
<evidence type="ECO:0000313" key="3">
    <source>
        <dbReference type="Proteomes" id="UP000094271"/>
    </source>
</evidence>
<evidence type="ECO:0000256" key="1">
    <source>
        <dbReference type="SAM" id="MobiDB-lite"/>
    </source>
</evidence>
<dbReference type="OrthoDB" id="9805172at2"/>
<gene>
    <name evidence="2" type="ORF">BEI59_15945</name>
</gene>
<feature type="compositionally biased region" description="Polar residues" evidence="1">
    <location>
        <begin position="122"/>
        <end position="132"/>
    </location>
</feature>
<feature type="compositionally biased region" description="Basic and acidic residues" evidence="1">
    <location>
        <begin position="136"/>
        <end position="153"/>
    </location>
</feature>
<sequence length="153" mass="17251">MAYCTDSEVFAAVKEGTYNALLGEEYIEDVEERKKRLQPLVEEAIEDADAEIDGYLAKRYDVPMSPAPKVLNKFSKDIAVYNLMSRIGIDESDRDKTYLNRYNAAVKFLEGVAKGLIDIGTSETGSSQNQAAQKGFRMEHSERLFSRESMKGY</sequence>
<protein>
    <recommendedName>
        <fullName evidence="4">DUF1320 domain-containing protein</fullName>
    </recommendedName>
</protein>
<name>A0A1E3UGJ3_9FIRM</name>
<dbReference type="AlphaFoldDB" id="A0A1E3UGJ3"/>
<dbReference type="Pfam" id="PF07030">
    <property type="entry name" value="Phage_Mu_Gp36"/>
    <property type="match status" value="1"/>
</dbReference>
<organism evidence="2 3">
    <name type="scientific">Eisenbergiella tayi</name>
    <dbReference type="NCBI Taxonomy" id="1432052"/>
    <lineage>
        <taxon>Bacteria</taxon>
        <taxon>Bacillati</taxon>
        <taxon>Bacillota</taxon>
        <taxon>Clostridia</taxon>
        <taxon>Lachnospirales</taxon>
        <taxon>Lachnospiraceae</taxon>
        <taxon>Eisenbergiella</taxon>
    </lineage>
</organism>
<evidence type="ECO:0008006" key="4">
    <source>
        <dbReference type="Google" id="ProtNLM"/>
    </source>
</evidence>
<dbReference type="RefSeq" id="WP_069431724.1">
    <property type="nucleotide sequence ID" value="NZ_MEHA01000011.1"/>
</dbReference>
<comment type="caution">
    <text evidence="2">The sequence shown here is derived from an EMBL/GenBank/DDBJ whole genome shotgun (WGS) entry which is preliminary data.</text>
</comment>
<accession>A0A1E3UGJ3</accession>
<dbReference type="Proteomes" id="UP000094271">
    <property type="component" value="Unassembled WGS sequence"/>
</dbReference>
<dbReference type="EMBL" id="MEHA01000011">
    <property type="protein sequence ID" value="ODR50348.1"/>
    <property type="molecule type" value="Genomic_DNA"/>
</dbReference>
<feature type="region of interest" description="Disordered" evidence="1">
    <location>
        <begin position="122"/>
        <end position="153"/>
    </location>
</feature>
<evidence type="ECO:0000313" key="2">
    <source>
        <dbReference type="EMBL" id="ODR50348.1"/>
    </source>
</evidence>